<dbReference type="AlphaFoldDB" id="A0AAX6MY05"/>
<reference evidence="1 2" key="1">
    <citation type="journal article" date="2024" name="Front Chem Biol">
        <title>Unveiling the potential of Daldinia eschscholtzii MFLUCC 19-0629 through bioactivity and bioinformatics studies for enhanced sustainable agriculture production.</title>
        <authorList>
            <person name="Brooks S."/>
            <person name="Weaver J.A."/>
            <person name="Klomchit A."/>
            <person name="Alharthi S.A."/>
            <person name="Onlamun T."/>
            <person name="Nurani R."/>
            <person name="Vong T.K."/>
            <person name="Alberti F."/>
            <person name="Greco C."/>
        </authorList>
    </citation>
    <scope>NUCLEOTIDE SEQUENCE [LARGE SCALE GENOMIC DNA]</scope>
    <source>
        <strain evidence="1">MFLUCC 19-0629</strain>
    </source>
</reference>
<dbReference type="EMBL" id="JBANMG010000001">
    <property type="protein sequence ID" value="KAK6957313.1"/>
    <property type="molecule type" value="Genomic_DNA"/>
</dbReference>
<gene>
    <name evidence="1" type="ORF">Daesc_000096</name>
</gene>
<organism evidence="1 2">
    <name type="scientific">Daldinia eschscholtzii</name>
    <dbReference type="NCBI Taxonomy" id="292717"/>
    <lineage>
        <taxon>Eukaryota</taxon>
        <taxon>Fungi</taxon>
        <taxon>Dikarya</taxon>
        <taxon>Ascomycota</taxon>
        <taxon>Pezizomycotina</taxon>
        <taxon>Sordariomycetes</taxon>
        <taxon>Xylariomycetidae</taxon>
        <taxon>Xylariales</taxon>
        <taxon>Hypoxylaceae</taxon>
        <taxon>Daldinia</taxon>
    </lineage>
</organism>
<name>A0AAX6MY05_9PEZI</name>
<evidence type="ECO:0000313" key="2">
    <source>
        <dbReference type="Proteomes" id="UP001369815"/>
    </source>
</evidence>
<comment type="caution">
    <text evidence="1">The sequence shown here is derived from an EMBL/GenBank/DDBJ whole genome shotgun (WGS) entry which is preliminary data.</text>
</comment>
<evidence type="ECO:0000313" key="1">
    <source>
        <dbReference type="EMBL" id="KAK6957313.1"/>
    </source>
</evidence>
<keyword evidence="2" id="KW-1185">Reference proteome</keyword>
<proteinExistence type="predicted"/>
<sequence length="272" mass="31434">MPSLDEISYSRDVTVAAARDYYTFLTKMYLKESDVIEPPEGGWPNLTTNLQSLGKTDEVLSLLCHLPYIRRHSDDRDQAQGAAECYFADWQKLGRYLASGRTTGEKLRLVTEGASIYENVPPYVVSLTAGGRSNPVFLLDTKFGVGHWYECPGEVRYEPSREPIEDDPYDFAPEKEAEWRADCQYWAIPDFFGELEDQFRELKFIPISSRRVIDVYTTRGSHADGMIPMLQDIYREYGWPDLESYRKRECLEAVQTALEERYPDSADRRDDE</sequence>
<protein>
    <submittedName>
        <fullName evidence="1">Uncharacterized protein</fullName>
    </submittedName>
</protein>
<accession>A0AAX6MY05</accession>
<dbReference type="Proteomes" id="UP001369815">
    <property type="component" value="Unassembled WGS sequence"/>
</dbReference>